<dbReference type="AlphaFoldDB" id="A0A5C6A5K4"/>
<feature type="signal peptide" evidence="1">
    <location>
        <begin position="1"/>
        <end position="25"/>
    </location>
</feature>
<dbReference type="OrthoDB" id="253958at2"/>
<evidence type="ECO:0000256" key="1">
    <source>
        <dbReference type="SAM" id="SignalP"/>
    </source>
</evidence>
<organism evidence="2 3">
    <name type="scientific">Botrimarina colliarenosi</name>
    <dbReference type="NCBI Taxonomy" id="2528001"/>
    <lineage>
        <taxon>Bacteria</taxon>
        <taxon>Pseudomonadati</taxon>
        <taxon>Planctomycetota</taxon>
        <taxon>Planctomycetia</taxon>
        <taxon>Pirellulales</taxon>
        <taxon>Lacipirellulaceae</taxon>
        <taxon>Botrimarina</taxon>
    </lineage>
</organism>
<dbReference type="EMBL" id="SJPR01000005">
    <property type="protein sequence ID" value="TWT95262.1"/>
    <property type="molecule type" value="Genomic_DNA"/>
</dbReference>
<keyword evidence="3" id="KW-1185">Reference proteome</keyword>
<dbReference type="InterPro" id="IPR011042">
    <property type="entry name" value="6-blade_b-propeller_TolB-like"/>
</dbReference>
<comment type="caution">
    <text evidence="2">The sequence shown here is derived from an EMBL/GenBank/DDBJ whole genome shotgun (WGS) entry which is preliminary data.</text>
</comment>
<accession>A0A5C6A5K4</accession>
<dbReference type="SUPFAM" id="SSF63829">
    <property type="entry name" value="Calcium-dependent phosphotriesterase"/>
    <property type="match status" value="1"/>
</dbReference>
<sequence precursor="true">MPESRRPIAAATVAVLATVISQGHAATIEWVRTVANSRFANDIHVSRDGDVLLAGTTDVAPPGLNPLLHDAFVSRFSPAGEPLATTVFGGELEDQIWAITSDSVGNAVVFTMLTQEVAKDRSKTPNLVRIDHAGQIVSRSELKTDRAIVSAGFDQFGSLAVVGYGESGYVTSRTASSGEIEWTEPLAIDVQIPSIGALDSKGSMYLTGTSDPRGNAYVAKVGSSGGIEWDFERGTTSCDYAGDAAVDLFGNVYAVGFDNEGSLDTGGTNGAFLSKLTPDGELQWTRNFGSDGSWATSIEVDAWGNAVVIGIAGGFTSSRFEPFLAVFDTHGELRDSIGLGGGIRSARSVSLDNWGNAYVALNAFQASGQSDGLVAKIRYVPESTGMSLLVLTMAAVLPCRPASAGPRS</sequence>
<proteinExistence type="predicted"/>
<dbReference type="InterPro" id="IPR052918">
    <property type="entry name" value="Motility_Chemotaxis_Reg"/>
</dbReference>
<feature type="chain" id="PRO_5022840285" description="Beta-propeller repeat protein" evidence="1">
    <location>
        <begin position="26"/>
        <end position="408"/>
    </location>
</feature>
<keyword evidence="1" id="KW-0732">Signal</keyword>
<evidence type="ECO:0000313" key="3">
    <source>
        <dbReference type="Proteomes" id="UP000317421"/>
    </source>
</evidence>
<dbReference type="Gene3D" id="2.120.10.30">
    <property type="entry name" value="TolB, C-terminal domain"/>
    <property type="match status" value="1"/>
</dbReference>
<dbReference type="RefSeq" id="WP_146446117.1">
    <property type="nucleotide sequence ID" value="NZ_SJPR01000005.1"/>
</dbReference>
<protein>
    <recommendedName>
        <fullName evidence="4">Beta-propeller repeat protein</fullName>
    </recommendedName>
</protein>
<name>A0A5C6A5K4_9BACT</name>
<gene>
    <name evidence="2" type="ORF">Pla108_34060</name>
</gene>
<dbReference type="Proteomes" id="UP000317421">
    <property type="component" value="Unassembled WGS sequence"/>
</dbReference>
<dbReference type="PANTHER" id="PTHR35580">
    <property type="entry name" value="CELL SURFACE GLYCOPROTEIN (S-LAYER PROTEIN)-LIKE PROTEIN"/>
    <property type="match status" value="1"/>
</dbReference>
<evidence type="ECO:0000313" key="2">
    <source>
        <dbReference type="EMBL" id="TWT95262.1"/>
    </source>
</evidence>
<reference evidence="2 3" key="1">
    <citation type="submission" date="2019-02" db="EMBL/GenBank/DDBJ databases">
        <title>Deep-cultivation of Planctomycetes and their phenomic and genomic characterization uncovers novel biology.</title>
        <authorList>
            <person name="Wiegand S."/>
            <person name="Jogler M."/>
            <person name="Boedeker C."/>
            <person name="Pinto D."/>
            <person name="Vollmers J."/>
            <person name="Rivas-Marin E."/>
            <person name="Kohn T."/>
            <person name="Peeters S.H."/>
            <person name="Heuer A."/>
            <person name="Rast P."/>
            <person name="Oberbeckmann S."/>
            <person name="Bunk B."/>
            <person name="Jeske O."/>
            <person name="Meyerdierks A."/>
            <person name="Storesund J.E."/>
            <person name="Kallscheuer N."/>
            <person name="Luecker S."/>
            <person name="Lage O.M."/>
            <person name="Pohl T."/>
            <person name="Merkel B.J."/>
            <person name="Hornburger P."/>
            <person name="Mueller R.-W."/>
            <person name="Bruemmer F."/>
            <person name="Labrenz M."/>
            <person name="Spormann A.M."/>
            <person name="Op Den Camp H."/>
            <person name="Overmann J."/>
            <person name="Amann R."/>
            <person name="Jetten M.S.M."/>
            <person name="Mascher T."/>
            <person name="Medema M.H."/>
            <person name="Devos D.P."/>
            <person name="Kaster A.-K."/>
            <person name="Ovreas L."/>
            <person name="Rohde M."/>
            <person name="Galperin M.Y."/>
            <person name="Jogler C."/>
        </authorList>
    </citation>
    <scope>NUCLEOTIDE SEQUENCE [LARGE SCALE GENOMIC DNA]</scope>
    <source>
        <strain evidence="2 3">Pla108</strain>
    </source>
</reference>
<dbReference type="PANTHER" id="PTHR35580:SF1">
    <property type="entry name" value="PHYTASE-LIKE DOMAIN-CONTAINING PROTEIN"/>
    <property type="match status" value="1"/>
</dbReference>
<evidence type="ECO:0008006" key="4">
    <source>
        <dbReference type="Google" id="ProtNLM"/>
    </source>
</evidence>